<dbReference type="AlphaFoldDB" id="A0A2P2DI37"/>
<feature type="chain" id="PRO_5015123567" evidence="1">
    <location>
        <begin position="21"/>
        <end position="76"/>
    </location>
</feature>
<keyword evidence="3" id="KW-1185">Reference proteome</keyword>
<comment type="caution">
    <text evidence="2">The sequence shown here is derived from an EMBL/GenBank/DDBJ whole genome shotgun (WGS) entry which is preliminary data.</text>
</comment>
<name>A0A2P2DI37_9LEPT</name>
<dbReference type="EMBL" id="BFAZ01000010">
    <property type="protein sequence ID" value="GBF44307.1"/>
    <property type="molecule type" value="Genomic_DNA"/>
</dbReference>
<evidence type="ECO:0000256" key="1">
    <source>
        <dbReference type="SAM" id="SignalP"/>
    </source>
</evidence>
<organism evidence="2 3">
    <name type="scientific">Leptospira ellinghausenii</name>
    <dbReference type="NCBI Taxonomy" id="1917822"/>
    <lineage>
        <taxon>Bacteria</taxon>
        <taxon>Pseudomonadati</taxon>
        <taxon>Spirochaetota</taxon>
        <taxon>Spirochaetia</taxon>
        <taxon>Leptospirales</taxon>
        <taxon>Leptospiraceae</taxon>
        <taxon>Leptospira</taxon>
    </lineage>
</organism>
<feature type="signal peptide" evidence="1">
    <location>
        <begin position="1"/>
        <end position="20"/>
    </location>
</feature>
<accession>A0A2P2DI37</accession>
<evidence type="ECO:0000313" key="3">
    <source>
        <dbReference type="Proteomes" id="UP000245206"/>
    </source>
</evidence>
<keyword evidence="1" id="KW-0732">Signal</keyword>
<reference evidence="3" key="1">
    <citation type="journal article" date="2019" name="Microbiol. Immunol.">
        <title>Molecular and phenotypic characterization of Leptospira johnsonii sp. nov., Leptospira ellinghausenii sp. nov. and Leptospira ryugenii sp. nov. isolated from soil and water in Japan.</title>
        <authorList>
            <person name="Masuzawa T."/>
            <person name="Saito M."/>
            <person name="Nakao R."/>
            <person name="Nikaido Y."/>
            <person name="Matsumoto M."/>
            <person name="Ogawa M."/>
            <person name="Yokoyama M."/>
            <person name="Hidaka Y."/>
            <person name="Tomita J."/>
            <person name="Sakakibara K."/>
            <person name="Suzuki K."/>
            <person name="Yasuda S."/>
            <person name="Sato H."/>
            <person name="Yamaguchi M."/>
            <person name="Yoshida S.I."/>
            <person name="Koizumi N."/>
            <person name="Kawamura Y."/>
        </authorList>
    </citation>
    <scope>NUCLEOTIDE SEQUENCE [LARGE SCALE GENOMIC DNA]</scope>
    <source>
        <strain evidence="3">E18</strain>
    </source>
</reference>
<sequence>MKEKFLLLILLLIIGTAACGQKSEEIVEQSTFRIFGSWYDEIIFDRIYGYDPNSKNAIYRRGPTYFPIKGFSVWKK</sequence>
<dbReference type="Proteomes" id="UP000245206">
    <property type="component" value="Unassembled WGS sequence"/>
</dbReference>
<protein>
    <submittedName>
        <fullName evidence="2">ABC transporter, solute-binding protein</fullName>
    </submittedName>
</protein>
<proteinExistence type="predicted"/>
<gene>
    <name evidence="2" type="ORF">LPTSP2_36100</name>
</gene>
<dbReference type="PROSITE" id="PS51257">
    <property type="entry name" value="PROKAR_LIPOPROTEIN"/>
    <property type="match status" value="1"/>
</dbReference>
<evidence type="ECO:0000313" key="2">
    <source>
        <dbReference type="EMBL" id="GBF44307.1"/>
    </source>
</evidence>
<dbReference type="RefSeq" id="WP_108961263.1">
    <property type="nucleotide sequence ID" value="NZ_BFAZ01000010.1"/>
</dbReference>